<feature type="transmembrane region" description="Helical" evidence="6">
    <location>
        <begin position="94"/>
        <end position="114"/>
    </location>
</feature>
<keyword evidence="5 6" id="KW-0472">Membrane</keyword>
<feature type="transmembrane region" description="Helical" evidence="6">
    <location>
        <begin position="120"/>
        <end position="139"/>
    </location>
</feature>
<dbReference type="Pfam" id="PF01943">
    <property type="entry name" value="Polysacc_synt"/>
    <property type="match status" value="1"/>
</dbReference>
<evidence type="ECO:0000256" key="3">
    <source>
        <dbReference type="ARBA" id="ARBA00022692"/>
    </source>
</evidence>
<dbReference type="InterPro" id="IPR050833">
    <property type="entry name" value="Poly_Biosynth_Transport"/>
</dbReference>
<sequence length="419" mass="48238">MLVKSYIQNFLNRAGGHVFLATLISRLFSFLASWFAIQFIPNKELGIVLFAYNIIAFLIPFSGLGLHQSLIRFGALLKTTEEKNNLFSYVFKKGLLISIFIVTVVIIFALLFPFQFDKTGIYLAFLALVLIPDFIMQIIKIQFRLQHKNKLFSYVEILNSTFLVLFVLVLSYFYKENGYVTAVIIAPLITSFFFIKKLNINFSFKVKPSIIDFSFWKYGFYSGLTSVVTNLLFVIDILLIGHLLNDSEMVTAYKYISIIPLSILFLPRMFIAADFVSFTEKISDKKHIFNYTKSYMTLFTTVSILYCGFFYFFSEATLGLFDESLIKYSDSFFILSLGVCGILIFRGLFGNLLSSIGKIEINYYINSIAILINVISNYYLIPIYGIKGAAITSAFLMWFTGIFSAIWFLYLYRKMYDNE</sequence>
<evidence type="ECO:0000256" key="4">
    <source>
        <dbReference type="ARBA" id="ARBA00022989"/>
    </source>
</evidence>
<accession>A0A7G9L6L6</accession>
<name>A0A7G9L6L6_9FLAO</name>
<dbReference type="AlphaFoldDB" id="A0A7G9L6L6"/>
<evidence type="ECO:0000256" key="2">
    <source>
        <dbReference type="ARBA" id="ARBA00022475"/>
    </source>
</evidence>
<keyword evidence="3 6" id="KW-0812">Transmembrane</keyword>
<evidence type="ECO:0000256" key="6">
    <source>
        <dbReference type="SAM" id="Phobius"/>
    </source>
</evidence>
<keyword evidence="8" id="KW-1185">Reference proteome</keyword>
<keyword evidence="2" id="KW-1003">Cell membrane</keyword>
<feature type="transmembrane region" description="Helical" evidence="6">
    <location>
        <begin position="49"/>
        <end position="73"/>
    </location>
</feature>
<feature type="transmembrane region" description="Helical" evidence="6">
    <location>
        <begin position="332"/>
        <end position="349"/>
    </location>
</feature>
<comment type="subcellular location">
    <subcellularLocation>
        <location evidence="1">Cell membrane</location>
        <topology evidence="1">Multi-pass membrane protein</topology>
    </subcellularLocation>
</comment>
<proteinExistence type="predicted"/>
<feature type="transmembrane region" description="Helical" evidence="6">
    <location>
        <begin position="393"/>
        <end position="412"/>
    </location>
</feature>
<protein>
    <submittedName>
        <fullName evidence="7">Oligosaccharide flippase family protein</fullName>
    </submittedName>
</protein>
<dbReference type="Proteomes" id="UP000515808">
    <property type="component" value="Chromosome"/>
</dbReference>
<dbReference type="PANTHER" id="PTHR30250:SF11">
    <property type="entry name" value="O-ANTIGEN TRANSPORTER-RELATED"/>
    <property type="match status" value="1"/>
</dbReference>
<dbReference type="PANTHER" id="PTHR30250">
    <property type="entry name" value="PST FAMILY PREDICTED COLANIC ACID TRANSPORTER"/>
    <property type="match status" value="1"/>
</dbReference>
<feature type="transmembrane region" description="Helical" evidence="6">
    <location>
        <begin position="294"/>
        <end position="312"/>
    </location>
</feature>
<dbReference type="RefSeq" id="WP_187481209.1">
    <property type="nucleotide sequence ID" value="NZ_CP060695.1"/>
</dbReference>
<evidence type="ECO:0000313" key="8">
    <source>
        <dbReference type="Proteomes" id="UP000515808"/>
    </source>
</evidence>
<gene>
    <name evidence="7" type="ORF">H9W90_08570</name>
</gene>
<evidence type="ECO:0000256" key="1">
    <source>
        <dbReference type="ARBA" id="ARBA00004651"/>
    </source>
</evidence>
<dbReference type="InterPro" id="IPR002797">
    <property type="entry name" value="Polysacc_synth"/>
</dbReference>
<feature type="transmembrane region" description="Helical" evidence="6">
    <location>
        <begin position="218"/>
        <end position="240"/>
    </location>
</feature>
<evidence type="ECO:0000313" key="7">
    <source>
        <dbReference type="EMBL" id="QNM84265.1"/>
    </source>
</evidence>
<feature type="transmembrane region" description="Helical" evidence="6">
    <location>
        <begin position="252"/>
        <end position="273"/>
    </location>
</feature>
<feature type="transmembrane region" description="Helical" evidence="6">
    <location>
        <begin position="179"/>
        <end position="198"/>
    </location>
</feature>
<keyword evidence="4 6" id="KW-1133">Transmembrane helix</keyword>
<evidence type="ECO:0000256" key="5">
    <source>
        <dbReference type="ARBA" id="ARBA00023136"/>
    </source>
</evidence>
<dbReference type="GO" id="GO:0005886">
    <property type="term" value="C:plasma membrane"/>
    <property type="evidence" value="ECO:0007669"/>
    <property type="project" value="UniProtKB-SubCell"/>
</dbReference>
<reference evidence="7 8" key="1">
    <citation type="submission" date="2020-08" db="EMBL/GenBank/DDBJ databases">
        <title>Polaribacter sp. L12M9 isolated from gut of the Korean scallop.</title>
        <authorList>
            <person name="Jeong Y.S."/>
        </authorList>
    </citation>
    <scope>NUCLEOTIDE SEQUENCE [LARGE SCALE GENOMIC DNA]</scope>
    <source>
        <strain evidence="7 8">L12M9</strain>
    </source>
</reference>
<feature type="transmembrane region" description="Helical" evidence="6">
    <location>
        <begin position="151"/>
        <end position="173"/>
    </location>
</feature>
<feature type="transmembrane region" description="Helical" evidence="6">
    <location>
        <begin position="361"/>
        <end position="381"/>
    </location>
</feature>
<dbReference type="KEGG" id="ppec:H9W90_08570"/>
<organism evidence="7 8">
    <name type="scientific">Polaribacter pectinis</name>
    <dbReference type="NCBI Taxonomy" id="2738844"/>
    <lineage>
        <taxon>Bacteria</taxon>
        <taxon>Pseudomonadati</taxon>
        <taxon>Bacteroidota</taxon>
        <taxon>Flavobacteriia</taxon>
        <taxon>Flavobacteriales</taxon>
        <taxon>Flavobacteriaceae</taxon>
    </lineage>
</organism>
<dbReference type="EMBL" id="CP060695">
    <property type="protein sequence ID" value="QNM84265.1"/>
    <property type="molecule type" value="Genomic_DNA"/>
</dbReference>
<feature type="transmembrane region" description="Helical" evidence="6">
    <location>
        <begin position="18"/>
        <end position="37"/>
    </location>
</feature>